<dbReference type="EMBL" id="VRYN01000001">
    <property type="protein sequence ID" value="TYO82467.1"/>
    <property type="molecule type" value="Genomic_DNA"/>
</dbReference>
<evidence type="ECO:0000256" key="1">
    <source>
        <dbReference type="SAM" id="MobiDB-lite"/>
    </source>
</evidence>
<evidence type="ECO:0000313" key="5">
    <source>
        <dbReference type="Proteomes" id="UP000323075"/>
    </source>
</evidence>
<dbReference type="Proteomes" id="UP000323075">
    <property type="component" value="Unassembled WGS sequence"/>
</dbReference>
<reference evidence="2" key="3">
    <citation type="journal article" name="MicrobiologyOpen">
        <title>Whole-genome comparison between the type strain of Halobacterium salinarum (DSM 3754(T)) and the laboratory strains R1 and NRC-1.</title>
        <authorList>
            <person name="Pfeiffer F."/>
            <person name="Losensky G."/>
            <person name="Marchfelder A."/>
            <person name="Habermann B."/>
            <person name="Dyall-Smith M."/>
        </authorList>
    </citation>
    <scope>NUCLEOTIDE SEQUENCE</scope>
    <source>
        <strain evidence="2">91-R6</strain>
    </source>
</reference>
<feature type="region of interest" description="Disordered" evidence="1">
    <location>
        <begin position="1"/>
        <end position="38"/>
    </location>
</feature>
<dbReference type="RefSeq" id="WP_244289003.1">
    <property type="nucleotide sequence ID" value="NZ_VRYN01000001.1"/>
</dbReference>
<name>A0A4D6GQL6_HALS9</name>
<gene>
    <name evidence="3" type="ORF">APQ99_00998</name>
    <name evidence="2" type="ORF">HBSAL_01145</name>
</gene>
<organism evidence="2 4">
    <name type="scientific">Halobacterium salinarum (strain ATCC 33171 / DSM 3754 / JCM 8978 / NBRC 102687 / NCIMB 764 / 91-R6)</name>
    <dbReference type="NCBI Taxonomy" id="2597657"/>
    <lineage>
        <taxon>Archaea</taxon>
        <taxon>Methanobacteriati</taxon>
        <taxon>Methanobacteriota</taxon>
        <taxon>Stenosarchaea group</taxon>
        <taxon>Halobacteria</taxon>
        <taxon>Halobacteriales</taxon>
        <taxon>Halobacteriaceae</taxon>
        <taxon>Halobacterium</taxon>
    </lineage>
</organism>
<proteinExistence type="predicted"/>
<dbReference type="EMBL" id="CP038631">
    <property type="protein sequence ID" value="QCC43974.1"/>
    <property type="molecule type" value="Genomic_DNA"/>
</dbReference>
<reference evidence="2 4" key="1">
    <citation type="journal article" date="2019" name="Microbiol. Resour. Announc.">
        <title>The Genome Sequence of the Halobacterium salinarum Type Strain Is Closely Related to That of Laboratory Strains NRC-1 and R1.</title>
        <authorList>
            <person name="Pfeiffer F."/>
            <person name="Marchfelder A."/>
            <person name="Habermann B."/>
            <person name="Dyall-Smith M.L."/>
        </authorList>
    </citation>
    <scope>NUCLEOTIDE SEQUENCE [LARGE SCALE GENOMIC DNA]</scope>
    <source>
        <strain evidence="2">91-R6</strain>
        <strain evidence="4">ATCC 33171 / DSM 3754 / JCM 8978 / NBRC 102687 / NCIMB 764 / 91-R6</strain>
    </source>
</reference>
<protein>
    <submittedName>
        <fullName evidence="2">Uncharacterized protein</fullName>
    </submittedName>
</protein>
<evidence type="ECO:0000313" key="4">
    <source>
        <dbReference type="Proteomes" id="UP000296216"/>
    </source>
</evidence>
<accession>A0A4D6GQL6</accession>
<sequence>MTDTGDDDNGTEHPPVDSGLDRHLQRPDGGWKSTQDVAEKRHRILRSLREQLERHPAISSALGSPDGQYAELEADVDPAQFGRKSESASLRVTWQPNPHIPPAATLDDRHRTSLTSNFKIHYSESSGFDCGVHLEPNPHVEGHLHFQERTAPSDDYNYEEVSLAATAPTGVLWETLEIIANRLQRA</sequence>
<dbReference type="AlphaFoldDB" id="A0A4D6GQL6"/>
<dbReference type="Proteomes" id="UP000296216">
    <property type="component" value="Chromosome"/>
</dbReference>
<reference evidence="3 5" key="2">
    <citation type="submission" date="2019-07" db="EMBL/GenBank/DDBJ databases">
        <title>Genomic Encyclopedia of Archaeal and Bacterial Type Strains, Phase II (KMG-II): from individual species to whole genera.</title>
        <authorList>
            <person name="Goeker M."/>
        </authorList>
    </citation>
    <scope>NUCLEOTIDE SEQUENCE [LARGE SCALE GENOMIC DNA]</scope>
    <source>
        <strain evidence="3 5">DSM 3754</strain>
    </source>
</reference>
<evidence type="ECO:0000313" key="2">
    <source>
        <dbReference type="EMBL" id="QCC43974.1"/>
    </source>
</evidence>
<evidence type="ECO:0000313" key="3">
    <source>
        <dbReference type="EMBL" id="TYO82467.1"/>
    </source>
</evidence>
<dbReference type="GeneID" id="39854102"/>
<feature type="compositionally biased region" description="Basic and acidic residues" evidence="1">
    <location>
        <begin position="10"/>
        <end position="26"/>
    </location>
</feature>